<gene>
    <name evidence="5" type="ORF">GCM10009107_38510</name>
</gene>
<dbReference type="PANTHER" id="PTHR31956:SF1">
    <property type="entry name" value="NON-SPECIFIC PHOSPHOLIPASE C1"/>
    <property type="match status" value="1"/>
</dbReference>
<dbReference type="EC" id="3.1.4.3" evidence="2"/>
<feature type="domain" description="Bacterial phospholipase C C-terminal" evidence="4">
    <location>
        <begin position="509"/>
        <end position="592"/>
    </location>
</feature>
<dbReference type="RefSeq" id="WP_141289888.1">
    <property type="nucleotide sequence ID" value="NZ_BAAAEW010000025.1"/>
</dbReference>
<feature type="domain" description="Bacterial phospholipase C C-terminal" evidence="4">
    <location>
        <begin position="604"/>
        <end position="683"/>
    </location>
</feature>
<dbReference type="Pfam" id="PF05506">
    <property type="entry name" value="PLipase_C_C"/>
    <property type="match status" value="2"/>
</dbReference>
<dbReference type="Pfam" id="PF04185">
    <property type="entry name" value="Phosphoesterase"/>
    <property type="match status" value="1"/>
</dbReference>
<dbReference type="InterPro" id="IPR007312">
    <property type="entry name" value="Phosphoesterase"/>
</dbReference>
<dbReference type="CDD" id="cd16014">
    <property type="entry name" value="PLC"/>
    <property type="match status" value="1"/>
</dbReference>
<comment type="similarity">
    <text evidence="1">Belongs to the bacterial phospholipase C family.</text>
</comment>
<organism evidence="5 6">
    <name type="scientific">Ideonella azotifigens</name>
    <dbReference type="NCBI Taxonomy" id="513160"/>
    <lineage>
        <taxon>Bacteria</taxon>
        <taxon>Pseudomonadati</taxon>
        <taxon>Pseudomonadota</taxon>
        <taxon>Betaproteobacteria</taxon>
        <taxon>Burkholderiales</taxon>
        <taxon>Sphaerotilaceae</taxon>
        <taxon>Ideonella</taxon>
    </lineage>
</organism>
<accession>A0ABN1K8I1</accession>
<evidence type="ECO:0000313" key="5">
    <source>
        <dbReference type="EMBL" id="GAA0758214.1"/>
    </source>
</evidence>
<evidence type="ECO:0000256" key="3">
    <source>
        <dbReference type="ARBA" id="ARBA00022801"/>
    </source>
</evidence>
<evidence type="ECO:0000256" key="2">
    <source>
        <dbReference type="ARBA" id="ARBA00012018"/>
    </source>
</evidence>
<name>A0ABN1K8I1_9BURK</name>
<dbReference type="InterPro" id="IPR017767">
    <property type="entry name" value="PC-PLC"/>
</dbReference>
<dbReference type="NCBIfam" id="TIGR03396">
    <property type="entry name" value="PC_PLC"/>
    <property type="match status" value="1"/>
</dbReference>
<keyword evidence="6" id="KW-1185">Reference proteome</keyword>
<evidence type="ECO:0000259" key="4">
    <source>
        <dbReference type="Pfam" id="PF05506"/>
    </source>
</evidence>
<dbReference type="PANTHER" id="PTHR31956">
    <property type="entry name" value="NON-SPECIFIC PHOSPHOLIPASE C4-RELATED"/>
    <property type="match status" value="1"/>
</dbReference>
<proteinExistence type="inferred from homology"/>
<dbReference type="PROSITE" id="PS51318">
    <property type="entry name" value="TAT"/>
    <property type="match status" value="1"/>
</dbReference>
<evidence type="ECO:0000313" key="6">
    <source>
        <dbReference type="Proteomes" id="UP001500279"/>
    </source>
</evidence>
<dbReference type="EMBL" id="BAAAEW010000025">
    <property type="protein sequence ID" value="GAA0758214.1"/>
    <property type="molecule type" value="Genomic_DNA"/>
</dbReference>
<evidence type="ECO:0000256" key="1">
    <source>
        <dbReference type="ARBA" id="ARBA00009717"/>
    </source>
</evidence>
<dbReference type="Gene3D" id="3.40.720.10">
    <property type="entry name" value="Alkaline Phosphatase, subunit A"/>
    <property type="match status" value="2"/>
</dbReference>
<dbReference type="InterPro" id="IPR008475">
    <property type="entry name" value="PLipase_C_C"/>
</dbReference>
<protein>
    <recommendedName>
        <fullName evidence="2">phospholipase C</fullName>
        <ecNumber evidence="2">3.1.4.3</ecNumber>
    </recommendedName>
</protein>
<comment type="caution">
    <text evidence="5">The sequence shown here is derived from an EMBL/GenBank/DDBJ whole genome shotgun (WGS) entry which is preliminary data.</text>
</comment>
<dbReference type="InterPro" id="IPR017850">
    <property type="entry name" value="Alkaline_phosphatase_core_sf"/>
</dbReference>
<sequence length="703" mass="76507">MTETNRRQFLHLLGATGAATAGALPPSIARALAIPANSKTGTINDVEHVVILMQENRSFDHHFGTLRGVRGFADPRAVTLPSGQPVWYQKDADGNLVMPFRPPVDNLGLTFLPDPPHGWNDTHAAWNLGRQDQFVPNKGLSAMTYHQRADLPYHYALADAFTVCDAYHCSLMGPTDPNRYHLWSGWVGNDGAGGGPVITNAEAGYDWKTYPERLEAAGISWKIYQDVGVGLNAAGYWGWTSDPYIGNYGDNSLLYFHQYQNAQPGTPLADKAKTGTNIDAQNRDPMQLVVQFRDDVANNRLPQVSWIVAPEAYSEHPNHPADYGAWFISQFLDALTANPDVWSKTVLFINYDEEGGFFDHMVPPTPPMNDKLGASTVSIKNEIFHGDDSHPKAPYGLGMRVPMIVVSPWSKGGWVDSQVFDHTSVIRFLEARFGQGNPALTETNITPWRRTVTGDLTSAFNFAKPNVKLPALPSTTAYLPPDLVRHDNYDVVAPTDPTLPVQETGVRNARPLPYVLHASGAVAADGSYQVGFNNLGSQAAVFHVRDALHGKDAPRSYTVGAGKSLSGSWAAKNSQYKLAVHGPNGFYRAFQGSTGGDGKALLQVEAQYTAADEQLLTLNITNTSPRSVEVRLADAYGRKSQSLKLHAGASGTVSWNLVKTSGWYDVSVRVDGDTGFLVQLAGHIENGKPSISDPMMGGLQLKA</sequence>
<reference evidence="5 6" key="1">
    <citation type="journal article" date="2019" name="Int. J. Syst. Evol. Microbiol.">
        <title>The Global Catalogue of Microorganisms (GCM) 10K type strain sequencing project: providing services to taxonomists for standard genome sequencing and annotation.</title>
        <authorList>
            <consortium name="The Broad Institute Genomics Platform"/>
            <consortium name="The Broad Institute Genome Sequencing Center for Infectious Disease"/>
            <person name="Wu L."/>
            <person name="Ma J."/>
        </authorList>
    </citation>
    <scope>NUCLEOTIDE SEQUENCE [LARGE SCALE GENOMIC DNA]</scope>
    <source>
        <strain evidence="5 6">JCM 15503</strain>
    </source>
</reference>
<dbReference type="Proteomes" id="UP001500279">
    <property type="component" value="Unassembled WGS sequence"/>
</dbReference>
<dbReference type="InterPro" id="IPR006311">
    <property type="entry name" value="TAT_signal"/>
</dbReference>
<keyword evidence="3" id="KW-0378">Hydrolase</keyword>